<comment type="caution">
    <text evidence="2">The sequence shown here is derived from an EMBL/GenBank/DDBJ whole genome shotgun (WGS) entry which is preliminary data.</text>
</comment>
<proteinExistence type="predicted"/>
<name>A0A2S7TXU4_9BACT</name>
<accession>A0A2S7TXU4</accession>
<evidence type="ECO:0000256" key="1">
    <source>
        <dbReference type="SAM" id="MobiDB-lite"/>
    </source>
</evidence>
<protein>
    <submittedName>
        <fullName evidence="2">Uncharacterized protein</fullName>
    </submittedName>
</protein>
<dbReference type="OrthoDB" id="9802683at2"/>
<evidence type="ECO:0000313" key="3">
    <source>
        <dbReference type="Proteomes" id="UP000239907"/>
    </source>
</evidence>
<dbReference type="Proteomes" id="UP000239907">
    <property type="component" value="Unassembled WGS sequence"/>
</dbReference>
<reference evidence="2 3" key="1">
    <citation type="submission" date="2016-12" db="EMBL/GenBank/DDBJ databases">
        <title>Study of bacterial adaptation to deep sea.</title>
        <authorList>
            <person name="Song J."/>
            <person name="Yoshizawa S."/>
            <person name="Kogure K."/>
        </authorList>
    </citation>
    <scope>NUCLEOTIDE SEQUENCE [LARGE SCALE GENOMIC DNA]</scope>
    <source>
        <strain evidence="2 3">SAORIC-165</strain>
    </source>
</reference>
<keyword evidence="3" id="KW-1185">Reference proteome</keyword>
<dbReference type="RefSeq" id="WP_105042077.1">
    <property type="nucleotide sequence ID" value="NZ_MQWA01000001.1"/>
</dbReference>
<organism evidence="2 3">
    <name type="scientific">Rubritalea profundi</name>
    <dbReference type="NCBI Taxonomy" id="1658618"/>
    <lineage>
        <taxon>Bacteria</taxon>
        <taxon>Pseudomonadati</taxon>
        <taxon>Verrucomicrobiota</taxon>
        <taxon>Verrucomicrobiia</taxon>
        <taxon>Verrucomicrobiales</taxon>
        <taxon>Rubritaleaceae</taxon>
        <taxon>Rubritalea</taxon>
    </lineage>
</organism>
<dbReference type="AlphaFoldDB" id="A0A2S7TXU4"/>
<dbReference type="EMBL" id="MQWA01000001">
    <property type="protein sequence ID" value="PQJ27586.1"/>
    <property type="molecule type" value="Genomic_DNA"/>
</dbReference>
<sequence length="86" mass="9265">MTTDFKNAPAGLPGAAISTHTGSNTRDANHSNDARRIFTWAWGGHLNLKGFSYGSSVYSGADSATNFLWEGNNQGHTLAYTEVYIP</sequence>
<gene>
    <name evidence="2" type="ORF">BSZ32_03145</name>
</gene>
<feature type="region of interest" description="Disordered" evidence="1">
    <location>
        <begin position="1"/>
        <end position="30"/>
    </location>
</feature>
<evidence type="ECO:0000313" key="2">
    <source>
        <dbReference type="EMBL" id="PQJ27586.1"/>
    </source>
</evidence>